<gene>
    <name evidence="2" type="ORF">BOX37_20590</name>
</gene>
<accession>A0A1J0W2R2</accession>
<dbReference type="AlphaFoldDB" id="A0A1J0W2R2"/>
<protein>
    <submittedName>
        <fullName evidence="2">Uncharacterized protein</fullName>
    </submittedName>
</protein>
<sequence length="226" mass="22807">MRRCCAAAAIVSVAVLTGCGQSVSGTPVAESTMSVRAVAGALADLLPTPQQFPDRYPAVVLPPQAASAAAGDLDGVGAGATVSPAACAPPEAEIGAEPAAVAVGSDDANRSTLTVELARSTEVLSGLRERLRGCERIRVGRAGADSTVTTVLDEFVPSGADDAISLRRRVIPDVGGAGLTQTMQTSVGQIGDVRITVTSMTFGGGEPDTDAVAEMFETTVRAVHDS</sequence>
<dbReference type="OrthoDB" id="4762219at2"/>
<feature type="signal peptide" evidence="1">
    <location>
        <begin position="1"/>
        <end position="24"/>
    </location>
</feature>
<reference evidence="2" key="1">
    <citation type="submission" date="2016-11" db="EMBL/GenBank/DDBJ databases">
        <authorList>
            <person name="Jaros S."/>
            <person name="Januszkiewicz K."/>
            <person name="Wedrychowicz H."/>
        </authorList>
    </citation>
    <scope>NUCLEOTIDE SEQUENCE [LARGE SCALE GENOMIC DNA]</scope>
    <source>
        <strain evidence="2">Y48</strain>
    </source>
</reference>
<keyword evidence="3" id="KW-1185">Reference proteome</keyword>
<evidence type="ECO:0000313" key="2">
    <source>
        <dbReference type="EMBL" id="APE38558.1"/>
    </source>
</evidence>
<keyword evidence="1" id="KW-0732">Signal</keyword>
<proteinExistence type="predicted"/>
<name>A0A1J0W2R2_9NOCA</name>
<evidence type="ECO:0000313" key="3">
    <source>
        <dbReference type="Proteomes" id="UP000183810"/>
    </source>
</evidence>
<dbReference type="EMBL" id="CP018082">
    <property type="protein sequence ID" value="APE38558.1"/>
    <property type="molecule type" value="Genomic_DNA"/>
</dbReference>
<dbReference type="Proteomes" id="UP000183810">
    <property type="component" value="Chromosome"/>
</dbReference>
<dbReference type="PROSITE" id="PS51257">
    <property type="entry name" value="PROKAR_LIPOPROTEIN"/>
    <property type="match status" value="1"/>
</dbReference>
<organism evidence="2 3">
    <name type="scientific">Nocardia mangyaensis</name>
    <dbReference type="NCBI Taxonomy" id="2213200"/>
    <lineage>
        <taxon>Bacteria</taxon>
        <taxon>Bacillati</taxon>
        <taxon>Actinomycetota</taxon>
        <taxon>Actinomycetes</taxon>
        <taxon>Mycobacteriales</taxon>
        <taxon>Nocardiaceae</taxon>
        <taxon>Nocardia</taxon>
    </lineage>
</organism>
<dbReference type="KEGG" id="nsl:BOX37_20590"/>
<evidence type="ECO:0000256" key="1">
    <source>
        <dbReference type="SAM" id="SignalP"/>
    </source>
</evidence>
<feature type="chain" id="PRO_5038851181" evidence="1">
    <location>
        <begin position="25"/>
        <end position="226"/>
    </location>
</feature>